<keyword evidence="2" id="KW-1185">Reference proteome</keyword>
<dbReference type="Proteomes" id="UP000260823">
    <property type="component" value="Unassembled WGS sequence"/>
</dbReference>
<organism evidence="1 2">
    <name type="scientific">Mucilaginibacter terrenus</name>
    <dbReference type="NCBI Taxonomy" id="2482727"/>
    <lineage>
        <taxon>Bacteria</taxon>
        <taxon>Pseudomonadati</taxon>
        <taxon>Bacteroidota</taxon>
        <taxon>Sphingobacteriia</taxon>
        <taxon>Sphingobacteriales</taxon>
        <taxon>Sphingobacteriaceae</taxon>
        <taxon>Mucilaginibacter</taxon>
    </lineage>
</organism>
<sequence length="77" mass="8567">MDRIQIKCAIDGAETELQLDKKAMPGEAGPCYMVTMSGCFRGYIAYQKTGCYRSIGIPNLSDEELQTISAKLTTKRR</sequence>
<protein>
    <submittedName>
        <fullName evidence="1">Uncharacterized protein</fullName>
    </submittedName>
</protein>
<dbReference type="AlphaFoldDB" id="A0A3E2NW72"/>
<evidence type="ECO:0000313" key="2">
    <source>
        <dbReference type="Proteomes" id="UP000260823"/>
    </source>
</evidence>
<proteinExistence type="predicted"/>
<accession>A0A3E2NW72</accession>
<reference evidence="1 2" key="1">
    <citation type="submission" date="2018-08" db="EMBL/GenBank/DDBJ databases">
        <title>Mucilaginibacter terrae sp. nov., isolated from manganese diggings.</title>
        <authorList>
            <person name="Huang Y."/>
            <person name="Zhou Z."/>
        </authorList>
    </citation>
    <scope>NUCLEOTIDE SEQUENCE [LARGE SCALE GENOMIC DNA]</scope>
    <source>
        <strain evidence="1 2">ZH6</strain>
    </source>
</reference>
<gene>
    <name evidence="1" type="ORF">DYU05_06600</name>
</gene>
<evidence type="ECO:0000313" key="1">
    <source>
        <dbReference type="EMBL" id="RFZ85264.1"/>
    </source>
</evidence>
<dbReference type="EMBL" id="QWDE01000001">
    <property type="protein sequence ID" value="RFZ85264.1"/>
    <property type="molecule type" value="Genomic_DNA"/>
</dbReference>
<comment type="caution">
    <text evidence="1">The sequence shown here is derived from an EMBL/GenBank/DDBJ whole genome shotgun (WGS) entry which is preliminary data.</text>
</comment>
<name>A0A3E2NW72_9SPHI</name>